<dbReference type="InterPro" id="IPR047215">
    <property type="entry name" value="Galactose_mutarotase-like"/>
</dbReference>
<gene>
    <name evidence="4" type="ORF">PV04_05193</name>
</gene>
<evidence type="ECO:0000313" key="4">
    <source>
        <dbReference type="EMBL" id="KIW69312.1"/>
    </source>
</evidence>
<evidence type="ECO:0000256" key="1">
    <source>
        <dbReference type="ARBA" id="ARBA00006206"/>
    </source>
</evidence>
<dbReference type="InterPro" id="IPR008183">
    <property type="entry name" value="Aldose_1/G6P_1-epimerase"/>
</dbReference>
<proteinExistence type="inferred from homology"/>
<dbReference type="GO" id="GO:0006006">
    <property type="term" value="P:glucose metabolic process"/>
    <property type="evidence" value="ECO:0007669"/>
    <property type="project" value="TreeGrafter"/>
</dbReference>
<evidence type="ECO:0000256" key="2">
    <source>
        <dbReference type="ARBA" id="ARBA00023235"/>
    </source>
</evidence>
<protein>
    <recommendedName>
        <fullName evidence="6">Aldose 1-epimerase</fullName>
    </recommendedName>
</protein>
<dbReference type="Gene3D" id="2.70.98.10">
    <property type="match status" value="1"/>
</dbReference>
<dbReference type="Proteomes" id="UP000054266">
    <property type="component" value="Unassembled WGS sequence"/>
</dbReference>
<dbReference type="CDD" id="cd09019">
    <property type="entry name" value="galactose_mutarotase_like"/>
    <property type="match status" value="1"/>
</dbReference>
<dbReference type="InterPro" id="IPR014718">
    <property type="entry name" value="GH-type_carb-bd"/>
</dbReference>
<evidence type="ECO:0000313" key="5">
    <source>
        <dbReference type="Proteomes" id="UP000054266"/>
    </source>
</evidence>
<evidence type="ECO:0008006" key="6">
    <source>
        <dbReference type="Google" id="ProtNLM"/>
    </source>
</evidence>
<reference evidence="4 5" key="1">
    <citation type="submission" date="2015-01" db="EMBL/GenBank/DDBJ databases">
        <title>The Genome Sequence of Capronia semiimmersa CBS27337.</title>
        <authorList>
            <consortium name="The Broad Institute Genomics Platform"/>
            <person name="Cuomo C."/>
            <person name="de Hoog S."/>
            <person name="Gorbushina A."/>
            <person name="Stielow B."/>
            <person name="Teixiera M."/>
            <person name="Abouelleil A."/>
            <person name="Chapman S.B."/>
            <person name="Priest M."/>
            <person name="Young S.K."/>
            <person name="Wortman J."/>
            <person name="Nusbaum C."/>
            <person name="Birren B."/>
        </authorList>
    </citation>
    <scope>NUCLEOTIDE SEQUENCE [LARGE SCALE GENOMIC DNA]</scope>
    <source>
        <strain evidence="4 5">CBS 27337</strain>
    </source>
</reference>
<dbReference type="PROSITE" id="PS00545">
    <property type="entry name" value="ALDOSE_1_EPIMERASE"/>
    <property type="match status" value="1"/>
</dbReference>
<dbReference type="GO" id="GO:0030246">
    <property type="term" value="F:carbohydrate binding"/>
    <property type="evidence" value="ECO:0007669"/>
    <property type="project" value="InterPro"/>
</dbReference>
<accession>A0A0D2E4N0</accession>
<dbReference type="Pfam" id="PF01263">
    <property type="entry name" value="Aldose_epim"/>
    <property type="match status" value="1"/>
</dbReference>
<dbReference type="EMBL" id="KN846958">
    <property type="protein sequence ID" value="KIW69312.1"/>
    <property type="molecule type" value="Genomic_DNA"/>
</dbReference>
<dbReference type="PANTHER" id="PTHR10091:SF0">
    <property type="entry name" value="GALACTOSE MUTAROTASE"/>
    <property type="match status" value="1"/>
</dbReference>
<dbReference type="HOGENOM" id="CLU_031753_3_0_1"/>
<dbReference type="AlphaFoldDB" id="A0A0D2E4N0"/>
<dbReference type="InterPro" id="IPR011013">
    <property type="entry name" value="Gal_mutarotase_sf_dom"/>
</dbReference>
<keyword evidence="2" id="KW-0413">Isomerase</keyword>
<organism evidence="4 5">
    <name type="scientific">Phialophora macrospora</name>
    <dbReference type="NCBI Taxonomy" id="1851006"/>
    <lineage>
        <taxon>Eukaryota</taxon>
        <taxon>Fungi</taxon>
        <taxon>Dikarya</taxon>
        <taxon>Ascomycota</taxon>
        <taxon>Pezizomycotina</taxon>
        <taxon>Eurotiomycetes</taxon>
        <taxon>Chaetothyriomycetidae</taxon>
        <taxon>Chaetothyriales</taxon>
        <taxon>Herpotrichiellaceae</taxon>
        <taxon>Phialophora</taxon>
    </lineage>
</organism>
<keyword evidence="3" id="KW-0119">Carbohydrate metabolism</keyword>
<dbReference type="InterPro" id="IPR018052">
    <property type="entry name" value="Ald1_epimerase_CS"/>
</dbReference>
<dbReference type="STRING" id="5601.A0A0D2E4N0"/>
<dbReference type="GO" id="GO:0004034">
    <property type="term" value="F:aldose 1-epimerase activity"/>
    <property type="evidence" value="ECO:0007669"/>
    <property type="project" value="TreeGrafter"/>
</dbReference>
<sequence length="366" mass="40228">MTSIPLNSHSCRASDAIDRTWPYRAGALLPALPLAVMASDSGFSFLPQGAIIQEFKVAGHNIVLGYPSPEPYADSPFFGETIGRVANRIKNAEFSINGKSYKLATNEGPTHIHGGVKGWGKKRFNGPQPVNRNGKEAVLFTYVSPDGEEGYPGTVELRVWYTAFTEDKGGVLKTVLETEYEVELIGDEVEETIVNITNHGYFNLSDGPTIEGSEVTLYTSKYLVVDEFLIPTGAIEDFPGIEAKKPFVLGATEPDIDHCFVVDTDTSNFPIDTRQRPLKPLISVSHPKTKLHLDVFSTEPSFQFYTGKHIKAAATADTPARGPRAGFCVEAARFINAVNVPEWRNQVVLKRGDVWGAKTVHKAWKE</sequence>
<comment type="similarity">
    <text evidence="1">Belongs to the aldose epimerase family.</text>
</comment>
<name>A0A0D2E4N0_9EURO</name>
<dbReference type="PANTHER" id="PTHR10091">
    <property type="entry name" value="ALDOSE-1-EPIMERASE"/>
    <property type="match status" value="1"/>
</dbReference>
<dbReference type="SUPFAM" id="SSF74650">
    <property type="entry name" value="Galactose mutarotase-like"/>
    <property type="match status" value="1"/>
</dbReference>
<keyword evidence="5" id="KW-1185">Reference proteome</keyword>
<dbReference type="GO" id="GO:0033499">
    <property type="term" value="P:galactose catabolic process via UDP-galactose, Leloir pathway"/>
    <property type="evidence" value="ECO:0007669"/>
    <property type="project" value="TreeGrafter"/>
</dbReference>
<evidence type="ECO:0000256" key="3">
    <source>
        <dbReference type="ARBA" id="ARBA00023277"/>
    </source>
</evidence>